<dbReference type="EMBL" id="JAWHQM010000031">
    <property type="protein sequence ID" value="KAK5633355.1"/>
    <property type="molecule type" value="Genomic_DNA"/>
</dbReference>
<protein>
    <submittedName>
        <fullName evidence="1">Uncharacterized protein</fullName>
    </submittedName>
</protein>
<gene>
    <name evidence="1" type="ORF">RRF57_009069</name>
</gene>
<comment type="caution">
    <text evidence="1">The sequence shown here is derived from an EMBL/GenBank/DDBJ whole genome shotgun (WGS) entry which is preliminary data.</text>
</comment>
<dbReference type="Proteomes" id="UP001305414">
    <property type="component" value="Unassembled WGS sequence"/>
</dbReference>
<accession>A0AAN7UIZ0</accession>
<sequence length="84" mass="9046">MVIPPVFKFGNATVRGSSGSTSFKDIYDTRQVHDAHHQVDSGAYLLLGCSLPLTRRIALGTPIPFGAAGSRRTFRCGKTLGRIV</sequence>
<keyword evidence="2" id="KW-1185">Reference proteome</keyword>
<name>A0AAN7UIZ0_9PEZI</name>
<evidence type="ECO:0000313" key="2">
    <source>
        <dbReference type="Proteomes" id="UP001305414"/>
    </source>
</evidence>
<organism evidence="1 2">
    <name type="scientific">Xylaria bambusicola</name>
    <dbReference type="NCBI Taxonomy" id="326684"/>
    <lineage>
        <taxon>Eukaryota</taxon>
        <taxon>Fungi</taxon>
        <taxon>Dikarya</taxon>
        <taxon>Ascomycota</taxon>
        <taxon>Pezizomycotina</taxon>
        <taxon>Sordariomycetes</taxon>
        <taxon>Xylariomycetidae</taxon>
        <taxon>Xylariales</taxon>
        <taxon>Xylariaceae</taxon>
        <taxon>Xylaria</taxon>
    </lineage>
</organism>
<reference evidence="1 2" key="1">
    <citation type="submission" date="2023-10" db="EMBL/GenBank/DDBJ databases">
        <title>Draft genome sequence of Xylaria bambusicola isolate GMP-LS, the root and basal stem rot pathogen of sugarcane in Indonesia.</title>
        <authorList>
            <person name="Selvaraj P."/>
            <person name="Muralishankar V."/>
            <person name="Muruganantham S."/>
            <person name="Sp S."/>
            <person name="Haryani S."/>
            <person name="Lau K.J.X."/>
            <person name="Naqvi N.I."/>
        </authorList>
    </citation>
    <scope>NUCLEOTIDE SEQUENCE [LARGE SCALE GENOMIC DNA]</scope>
    <source>
        <strain evidence="1">GMP-LS</strain>
    </source>
</reference>
<evidence type="ECO:0000313" key="1">
    <source>
        <dbReference type="EMBL" id="KAK5633355.1"/>
    </source>
</evidence>
<dbReference type="AlphaFoldDB" id="A0AAN7UIZ0"/>
<proteinExistence type="predicted"/>